<sequence length="118" mass="13571">MATKPIILPDTYFGDCNWEQWILHYKDCAMVNAWSDDEKLSFLRVRLTGRAQAVFHRLSDGDKASFSAAVQALEAHFEPKGKRELYLADFSTRNKKVSESWMEFGEVASCQSLSRFEL</sequence>
<evidence type="ECO:0000313" key="1">
    <source>
        <dbReference type="EnsemblMetazoa" id="Aqu2.1.28400_001"/>
    </source>
</evidence>
<proteinExistence type="predicted"/>
<name>A0A1X7UK96_AMPQE</name>
<dbReference type="AlphaFoldDB" id="A0A1X7UK96"/>
<protein>
    <recommendedName>
        <fullName evidence="2">Retrotransposon gag domain-containing protein</fullName>
    </recommendedName>
</protein>
<accession>A0A1X7UK96</accession>
<evidence type="ECO:0008006" key="2">
    <source>
        <dbReference type="Google" id="ProtNLM"/>
    </source>
</evidence>
<dbReference type="InParanoid" id="A0A1X7UK96"/>
<dbReference type="OrthoDB" id="775972at2759"/>
<organism evidence="1">
    <name type="scientific">Amphimedon queenslandica</name>
    <name type="common">Sponge</name>
    <dbReference type="NCBI Taxonomy" id="400682"/>
    <lineage>
        <taxon>Eukaryota</taxon>
        <taxon>Metazoa</taxon>
        <taxon>Porifera</taxon>
        <taxon>Demospongiae</taxon>
        <taxon>Heteroscleromorpha</taxon>
        <taxon>Haplosclerida</taxon>
        <taxon>Niphatidae</taxon>
        <taxon>Amphimedon</taxon>
    </lineage>
</organism>
<dbReference type="OMA" id="SESWMEF"/>
<reference evidence="1" key="1">
    <citation type="submission" date="2017-05" db="UniProtKB">
        <authorList>
            <consortium name="EnsemblMetazoa"/>
        </authorList>
    </citation>
    <scope>IDENTIFICATION</scope>
</reference>
<dbReference type="EnsemblMetazoa" id="Aqu2.1.28400_001">
    <property type="protein sequence ID" value="Aqu2.1.28400_001"/>
    <property type="gene ID" value="Aqu2.1.28400"/>
</dbReference>